<comment type="caution">
    <text evidence="2">The sequence shown here is derived from an EMBL/GenBank/DDBJ whole genome shotgun (WGS) entry which is preliminary data.</text>
</comment>
<dbReference type="Proteomes" id="UP001597399">
    <property type="component" value="Unassembled WGS sequence"/>
</dbReference>
<dbReference type="RefSeq" id="WP_253058219.1">
    <property type="nucleotide sequence ID" value="NZ_JAMXWM010000002.1"/>
</dbReference>
<accession>A0ABW5S0J9</accession>
<keyword evidence="3" id="KW-1185">Reference proteome</keyword>
<evidence type="ECO:0000256" key="1">
    <source>
        <dbReference type="SAM" id="Phobius"/>
    </source>
</evidence>
<dbReference type="EMBL" id="JBHUMQ010000015">
    <property type="protein sequence ID" value="MFD2693249.1"/>
    <property type="molecule type" value="Genomic_DNA"/>
</dbReference>
<keyword evidence="1" id="KW-0472">Membrane</keyword>
<proteinExistence type="predicted"/>
<name>A0ABW5S0J9_9BACL</name>
<sequence>MMKRHNEKLIVASRKLSADALRRSKQTVKKMAHPSKNVDQVGSRIGRTMGIGLILTGATGLFIGSGAWAVGSIAAGSATIISSVVRQKRQQK</sequence>
<protein>
    <submittedName>
        <fullName evidence="2">Uncharacterized protein</fullName>
    </submittedName>
</protein>
<evidence type="ECO:0000313" key="3">
    <source>
        <dbReference type="Proteomes" id="UP001597399"/>
    </source>
</evidence>
<reference evidence="3" key="1">
    <citation type="journal article" date="2019" name="Int. J. Syst. Evol. Microbiol.">
        <title>The Global Catalogue of Microorganisms (GCM) 10K type strain sequencing project: providing services to taxonomists for standard genome sequencing and annotation.</title>
        <authorList>
            <consortium name="The Broad Institute Genomics Platform"/>
            <consortium name="The Broad Institute Genome Sequencing Center for Infectious Disease"/>
            <person name="Wu L."/>
            <person name="Ma J."/>
        </authorList>
    </citation>
    <scope>NUCLEOTIDE SEQUENCE [LARGE SCALE GENOMIC DNA]</scope>
    <source>
        <strain evidence="3">TISTR 2466</strain>
    </source>
</reference>
<keyword evidence="1" id="KW-1133">Transmembrane helix</keyword>
<evidence type="ECO:0000313" key="2">
    <source>
        <dbReference type="EMBL" id="MFD2693249.1"/>
    </source>
</evidence>
<feature type="transmembrane region" description="Helical" evidence="1">
    <location>
        <begin position="45"/>
        <end position="62"/>
    </location>
</feature>
<keyword evidence="1" id="KW-0812">Transmembrane</keyword>
<organism evidence="2 3">
    <name type="scientific">Sporolactobacillus shoreicorticis</name>
    <dbReference type="NCBI Taxonomy" id="1923877"/>
    <lineage>
        <taxon>Bacteria</taxon>
        <taxon>Bacillati</taxon>
        <taxon>Bacillota</taxon>
        <taxon>Bacilli</taxon>
        <taxon>Bacillales</taxon>
        <taxon>Sporolactobacillaceae</taxon>
        <taxon>Sporolactobacillus</taxon>
    </lineage>
</organism>
<gene>
    <name evidence="2" type="ORF">ACFSUE_06340</name>
</gene>